<evidence type="ECO:0000313" key="3">
    <source>
        <dbReference type="EMBL" id="BBO82270.1"/>
    </source>
</evidence>
<feature type="compositionally biased region" description="Basic and acidic residues" evidence="1">
    <location>
        <begin position="755"/>
        <end position="767"/>
    </location>
</feature>
<reference evidence="3 4" key="1">
    <citation type="submission" date="2019-11" db="EMBL/GenBank/DDBJ databases">
        <title>Comparative genomics of hydrocarbon-degrading Desulfosarcina strains.</title>
        <authorList>
            <person name="Watanabe M."/>
            <person name="Kojima H."/>
            <person name="Fukui M."/>
        </authorList>
    </citation>
    <scope>NUCLEOTIDE SEQUENCE [LARGE SCALE GENOMIC DNA]</scope>
    <source>
        <strain evidence="3 4">28bB2T</strain>
    </source>
</reference>
<feature type="compositionally biased region" description="Basic and acidic residues" evidence="1">
    <location>
        <begin position="676"/>
        <end position="689"/>
    </location>
</feature>
<dbReference type="SMART" id="SM00327">
    <property type="entry name" value="VWA"/>
    <property type="match status" value="1"/>
</dbReference>
<evidence type="ECO:0000256" key="1">
    <source>
        <dbReference type="SAM" id="MobiDB-lite"/>
    </source>
</evidence>
<feature type="domain" description="VWFA" evidence="2">
    <location>
        <begin position="223"/>
        <end position="402"/>
    </location>
</feature>
<dbReference type="KEGG" id="dov:DSCO28_28360"/>
<gene>
    <name evidence="3" type="ORF">DSCO28_28360</name>
</gene>
<dbReference type="InterPro" id="IPR051266">
    <property type="entry name" value="CLCR"/>
</dbReference>
<feature type="region of interest" description="Disordered" evidence="1">
    <location>
        <begin position="668"/>
        <end position="767"/>
    </location>
</feature>
<protein>
    <recommendedName>
        <fullName evidence="2">VWFA domain-containing protein</fullName>
    </recommendedName>
</protein>
<dbReference type="InterPro" id="IPR002035">
    <property type="entry name" value="VWF_A"/>
</dbReference>
<dbReference type="PROSITE" id="PS50234">
    <property type="entry name" value="VWFA"/>
    <property type="match status" value="1"/>
</dbReference>
<sequence length="767" mass="81967">MGLGRYKNGKFDLILSLRHNADATRIGQWERSFRRASEILFDATDGQMQFGKLYVANNSIGGTEADAWLLPDEGTSSSFVNALGIPGLHMNLKSDEKNKPFVVIHEFGHYGFGLYDEYIGPSGSAECTGTTSGGACIMEHGYWNGDQIADDGTLTPGPVNEFCVEDNHDPDSDTDQESIHGEPCWNTIHTNFPDVAIPDGLPGGPVPGGHEDVDWILLAEDPRFVLLLDKSGSMSAGNGISGVRFGADYWTQYLATSGDSLSIIAYNHGQDVILPLTSLDATTDLGSTLTAIGSITPGGTTNVGGALDSGLMQILSPGDRAATQVAILFSDGLHNTGTPPESVVDDLVENGVRVYTIGFGPYADQARLEQIADDTGGRFEFIDADPDSDAGQLEIQNYLIEISGEVRDGSGIVTMMPGLLPEPAASEFAAVKDVVRLKGSSKTTLAAVGKIPLAFRVRSTGFDHRAYIESGSDRATFVVSHKEGTAVNFFLTAPDGTLVNPQTDTDVTLVNPTYAPYAFYVVRKPASGFWTMRVTRGQATGAIPFKIFAFSENRDIAFGINGINRAYRVMDTIKLQSQVVFKTPLTALRSPIASIDLKPPGTKTLTVGRLGLLKGAQTVVLKERTVKTPVSGNASRPLARVANGVYENVLQFDEPGSYSVTLKMVNQGKATEAEAEAERKRDGEREPAREPAPMFIRTKRFQIHVGPLPEGKDVESGDQSPSGSGSSSITKQGTILKTSQISKASVGSGGFHVDIGLELRPSEESSG</sequence>
<dbReference type="PANTHER" id="PTHR10579:SF43">
    <property type="entry name" value="ZINC FINGER (C3HC4-TYPE RING FINGER) FAMILY PROTEIN"/>
    <property type="match status" value="1"/>
</dbReference>
<proteinExistence type="predicted"/>
<feature type="compositionally biased region" description="Polar residues" evidence="1">
    <location>
        <begin position="729"/>
        <end position="745"/>
    </location>
</feature>
<name>A0A5K7ZQT7_9BACT</name>
<dbReference type="Proteomes" id="UP000425960">
    <property type="component" value="Chromosome"/>
</dbReference>
<dbReference type="SUPFAM" id="SSF53300">
    <property type="entry name" value="vWA-like"/>
    <property type="match status" value="1"/>
</dbReference>
<evidence type="ECO:0000313" key="4">
    <source>
        <dbReference type="Proteomes" id="UP000425960"/>
    </source>
</evidence>
<dbReference type="Pfam" id="PF00092">
    <property type="entry name" value="VWA"/>
    <property type="match status" value="1"/>
</dbReference>
<dbReference type="RefSeq" id="WP_155322776.1">
    <property type="nucleotide sequence ID" value="NZ_AP021876.1"/>
</dbReference>
<dbReference type="Gene3D" id="3.40.50.410">
    <property type="entry name" value="von Willebrand factor, type A domain"/>
    <property type="match status" value="1"/>
</dbReference>
<organism evidence="3 4">
    <name type="scientific">Desulfosarcina ovata subsp. sediminis</name>
    <dbReference type="NCBI Taxonomy" id="885957"/>
    <lineage>
        <taxon>Bacteria</taxon>
        <taxon>Pseudomonadati</taxon>
        <taxon>Thermodesulfobacteriota</taxon>
        <taxon>Desulfobacteria</taxon>
        <taxon>Desulfobacterales</taxon>
        <taxon>Desulfosarcinaceae</taxon>
        <taxon>Desulfosarcina</taxon>
    </lineage>
</organism>
<dbReference type="InterPro" id="IPR036465">
    <property type="entry name" value="vWFA_dom_sf"/>
</dbReference>
<dbReference type="PANTHER" id="PTHR10579">
    <property type="entry name" value="CALCIUM-ACTIVATED CHLORIDE CHANNEL REGULATOR"/>
    <property type="match status" value="1"/>
</dbReference>
<feature type="compositionally biased region" description="Low complexity" evidence="1">
    <location>
        <begin position="717"/>
        <end position="728"/>
    </location>
</feature>
<dbReference type="AlphaFoldDB" id="A0A5K7ZQT7"/>
<accession>A0A5K7ZQT7</accession>
<dbReference type="EMBL" id="AP021876">
    <property type="protein sequence ID" value="BBO82270.1"/>
    <property type="molecule type" value="Genomic_DNA"/>
</dbReference>
<dbReference type="CDD" id="cd00198">
    <property type="entry name" value="vWFA"/>
    <property type="match status" value="1"/>
</dbReference>
<evidence type="ECO:0000259" key="2">
    <source>
        <dbReference type="PROSITE" id="PS50234"/>
    </source>
</evidence>